<name>A0A6P5FC79_ANACO</name>
<protein>
    <submittedName>
        <fullName evidence="2">Uncharacterized protein LOC109713775</fullName>
    </submittedName>
</protein>
<dbReference type="RefSeq" id="XP_020093554.1">
    <property type="nucleotide sequence ID" value="XM_020237965.1"/>
</dbReference>
<dbReference type="AlphaFoldDB" id="A0A6P5FC79"/>
<dbReference type="Proteomes" id="UP000515123">
    <property type="component" value="Linkage group 8"/>
</dbReference>
<accession>A0A6P5FC79</accession>
<proteinExistence type="predicted"/>
<sequence>MFFRSICGTVGVNWLEFFGFVQFFTLQICVMCMRWNGLFERGGARRTECGDAVGAGNNFFYVGAARRKHSVLDRFGLVYESEKSLVVFDIKFAGFGIDWVFVVYLRPKNIESCFGHITESKEVEAKLYPGWLVLAKFLFATFELEKLAESQKNALN</sequence>
<evidence type="ECO:0000313" key="1">
    <source>
        <dbReference type="Proteomes" id="UP000515123"/>
    </source>
</evidence>
<reference evidence="1" key="1">
    <citation type="journal article" date="2015" name="Nat. Genet.">
        <title>The pineapple genome and the evolution of CAM photosynthesis.</title>
        <authorList>
            <person name="Ming R."/>
            <person name="VanBuren R."/>
            <person name="Wai C.M."/>
            <person name="Tang H."/>
            <person name="Schatz M.C."/>
            <person name="Bowers J.E."/>
            <person name="Lyons E."/>
            <person name="Wang M.L."/>
            <person name="Chen J."/>
            <person name="Biggers E."/>
            <person name="Zhang J."/>
            <person name="Huang L."/>
            <person name="Zhang L."/>
            <person name="Miao W."/>
            <person name="Zhang J."/>
            <person name="Ye Z."/>
            <person name="Miao C."/>
            <person name="Lin Z."/>
            <person name="Wang H."/>
            <person name="Zhou H."/>
            <person name="Yim W.C."/>
            <person name="Priest H.D."/>
            <person name="Zheng C."/>
            <person name="Woodhouse M."/>
            <person name="Edger P.P."/>
            <person name="Guyot R."/>
            <person name="Guo H.B."/>
            <person name="Guo H."/>
            <person name="Zheng G."/>
            <person name="Singh R."/>
            <person name="Sharma A."/>
            <person name="Min X."/>
            <person name="Zheng Y."/>
            <person name="Lee H."/>
            <person name="Gurtowski J."/>
            <person name="Sedlazeck F.J."/>
            <person name="Harkess A."/>
            <person name="McKain M.R."/>
            <person name="Liao Z."/>
            <person name="Fang J."/>
            <person name="Liu J."/>
            <person name="Zhang X."/>
            <person name="Zhang Q."/>
            <person name="Hu W."/>
            <person name="Qin Y."/>
            <person name="Wang K."/>
            <person name="Chen L.Y."/>
            <person name="Shirley N."/>
            <person name="Lin Y.R."/>
            <person name="Liu L.Y."/>
            <person name="Hernandez A.G."/>
            <person name="Wright C.L."/>
            <person name="Bulone V."/>
            <person name="Tuskan G.A."/>
            <person name="Heath K."/>
            <person name="Zee F."/>
            <person name="Moore P.H."/>
            <person name="Sunkar R."/>
            <person name="Leebens-Mack J.H."/>
            <person name="Mockler T."/>
            <person name="Bennetzen J.L."/>
            <person name="Freeling M."/>
            <person name="Sankoff D."/>
            <person name="Paterson A.H."/>
            <person name="Zhu X."/>
            <person name="Yang X."/>
            <person name="Smith J.A."/>
            <person name="Cushman J.C."/>
            <person name="Paull R.E."/>
            <person name="Yu Q."/>
        </authorList>
    </citation>
    <scope>NUCLEOTIDE SEQUENCE [LARGE SCALE GENOMIC DNA]</scope>
    <source>
        <strain evidence="1">cv. F153</strain>
    </source>
</reference>
<keyword evidence="1" id="KW-1185">Reference proteome</keyword>
<evidence type="ECO:0000313" key="2">
    <source>
        <dbReference type="RefSeq" id="XP_020093554.1"/>
    </source>
</evidence>
<organism evidence="1 2">
    <name type="scientific">Ananas comosus</name>
    <name type="common">Pineapple</name>
    <name type="synonym">Ananas ananas</name>
    <dbReference type="NCBI Taxonomy" id="4615"/>
    <lineage>
        <taxon>Eukaryota</taxon>
        <taxon>Viridiplantae</taxon>
        <taxon>Streptophyta</taxon>
        <taxon>Embryophyta</taxon>
        <taxon>Tracheophyta</taxon>
        <taxon>Spermatophyta</taxon>
        <taxon>Magnoliopsida</taxon>
        <taxon>Liliopsida</taxon>
        <taxon>Poales</taxon>
        <taxon>Bromeliaceae</taxon>
        <taxon>Bromelioideae</taxon>
        <taxon>Ananas</taxon>
    </lineage>
</organism>
<gene>
    <name evidence="2" type="primary">LOC109713775</name>
</gene>
<reference evidence="2" key="2">
    <citation type="submission" date="2025-08" db="UniProtKB">
        <authorList>
            <consortium name="RefSeq"/>
        </authorList>
    </citation>
    <scope>IDENTIFICATION</scope>
    <source>
        <tissue evidence="2">Leaf</tissue>
    </source>
</reference>
<dbReference type="GeneID" id="109713775"/>